<dbReference type="Proteomes" id="UP000000437">
    <property type="component" value="Chromosome 1"/>
</dbReference>
<name>A0AC58G586_DANRE</name>
<protein>
    <submittedName>
        <fullName evidence="2">Uncharacterized protein</fullName>
    </submittedName>
</protein>
<evidence type="ECO:0000313" key="1">
    <source>
        <dbReference type="Proteomes" id="UP000000437"/>
    </source>
</evidence>
<sequence length="433" mass="45615">MTSTNEVSDLRIVLLGKTGSGKSATGNTILDRKAFEVGEFIKSKSKQCEKKEGEFGGRTITIIDTPGLFNTDVPKQQLKAELQKCVHLCAPGPHVFLLVLKLGVRFTQEERETVKWIQENFGEQALCRMIILFTHADQLKGKPLEDYISQSSDLQKVIDICDGRYHSFNNQEKNNQSQVTELLKKIDAMLEENEMRHYTIDMFKKAPISKTGKRVTIAFGVAVLGIGVLGGATLVMITAMATGGRGAEESTAVATEKTAEKALARVETIIVAAAEAATERAVAALEKTVKTARKAAEEKAIVMIEKSVENVRKAAEEKTAAAIEQSVETVRKAAEEKAVAMIEKALGTAGVAAVETASAAIEKAAETVGDKGVAGAQVAVKCVATGSAAIIAAAAARSATAAGKVASLGRISAVAALATAFGGGVVALISALK</sequence>
<accession>A0AC58G586</accession>
<organism evidence="1 2">
    <name type="scientific">Danio rerio</name>
    <name type="common">Zebrafish</name>
    <name type="synonym">Brachydanio rerio</name>
    <dbReference type="NCBI Taxonomy" id="7955"/>
    <lineage>
        <taxon>Eukaryota</taxon>
        <taxon>Metazoa</taxon>
        <taxon>Chordata</taxon>
        <taxon>Craniata</taxon>
        <taxon>Vertebrata</taxon>
        <taxon>Euteleostomi</taxon>
        <taxon>Actinopterygii</taxon>
        <taxon>Neopterygii</taxon>
        <taxon>Teleostei</taxon>
        <taxon>Ostariophysi</taxon>
        <taxon>Cypriniformes</taxon>
        <taxon>Danionidae</taxon>
        <taxon>Danioninae</taxon>
        <taxon>Danio</taxon>
    </lineage>
</organism>
<gene>
    <name evidence="2" type="primary">LOC137495369</name>
</gene>
<proteinExistence type="predicted"/>
<keyword evidence="1" id="KW-1185">Reference proteome</keyword>
<dbReference type="RefSeq" id="XP_073764886.1">
    <property type="nucleotide sequence ID" value="XM_073908785.1"/>
</dbReference>
<reference evidence="2" key="1">
    <citation type="submission" date="2025-08" db="UniProtKB">
        <authorList>
            <consortium name="RefSeq"/>
        </authorList>
    </citation>
    <scope>IDENTIFICATION</scope>
    <source>
        <strain evidence="2">Tuebingen</strain>
        <tissue evidence="2">Fibroblasts and whole tissue</tissue>
    </source>
</reference>
<evidence type="ECO:0000313" key="2">
    <source>
        <dbReference type="RefSeq" id="XP_073764886.1"/>
    </source>
</evidence>